<organism evidence="2">
    <name type="scientific">Ixodes ricinus</name>
    <name type="common">Common tick</name>
    <name type="synonym">Acarus ricinus</name>
    <dbReference type="NCBI Taxonomy" id="34613"/>
    <lineage>
        <taxon>Eukaryota</taxon>
        <taxon>Metazoa</taxon>
        <taxon>Ecdysozoa</taxon>
        <taxon>Arthropoda</taxon>
        <taxon>Chelicerata</taxon>
        <taxon>Arachnida</taxon>
        <taxon>Acari</taxon>
        <taxon>Parasitiformes</taxon>
        <taxon>Ixodida</taxon>
        <taxon>Ixodoidea</taxon>
        <taxon>Ixodidae</taxon>
        <taxon>Ixodinae</taxon>
        <taxon>Ixodes</taxon>
    </lineage>
</organism>
<evidence type="ECO:0000256" key="1">
    <source>
        <dbReference type="SAM" id="Phobius"/>
    </source>
</evidence>
<reference evidence="2" key="1">
    <citation type="submission" date="2019-12" db="EMBL/GenBank/DDBJ databases">
        <title>An insight into the sialome of adult female Ixodes ricinus ticks feeding for 6 days.</title>
        <authorList>
            <person name="Perner J."/>
            <person name="Ribeiro J.M.C."/>
        </authorList>
    </citation>
    <scope>NUCLEOTIDE SEQUENCE</scope>
    <source>
        <strain evidence="2">Semi-engorged</strain>
        <tissue evidence="2">Salivary glands</tissue>
    </source>
</reference>
<sequence>MRKTGRSFSCPASGATFLPSIILSCLILLKRARGAKARGKEMNACWMPGVAMRRPAVLILSVTVVDMRAV</sequence>
<dbReference type="AlphaFoldDB" id="A0A6B0TTU3"/>
<dbReference type="PROSITE" id="PS51257">
    <property type="entry name" value="PROKAR_LIPOPROTEIN"/>
    <property type="match status" value="1"/>
</dbReference>
<keyword evidence="1" id="KW-0472">Membrane</keyword>
<keyword evidence="1" id="KW-1133">Transmembrane helix</keyword>
<dbReference type="EMBL" id="GIFC01000535">
    <property type="protein sequence ID" value="MXU82618.1"/>
    <property type="molecule type" value="Transcribed_RNA"/>
</dbReference>
<proteinExistence type="predicted"/>
<feature type="transmembrane region" description="Helical" evidence="1">
    <location>
        <begin position="12"/>
        <end position="29"/>
    </location>
</feature>
<keyword evidence="1" id="KW-0812">Transmembrane</keyword>
<name>A0A6B0TTU3_IXORI</name>
<protein>
    <submittedName>
        <fullName evidence="2">Putative secreted protein</fullName>
    </submittedName>
</protein>
<accession>A0A6B0TTU3</accession>
<evidence type="ECO:0000313" key="2">
    <source>
        <dbReference type="EMBL" id="MXU82618.1"/>
    </source>
</evidence>